<proteinExistence type="inferred from homology"/>
<evidence type="ECO:0000313" key="8">
    <source>
        <dbReference type="Proteomes" id="UP000326367"/>
    </source>
</evidence>
<gene>
    <name evidence="7" type="ORF">FJU31_12480</name>
</gene>
<dbReference type="SMART" id="SM00564">
    <property type="entry name" value="PQQ"/>
    <property type="match status" value="6"/>
</dbReference>
<dbReference type="RefSeq" id="WP_150455033.1">
    <property type="nucleotide sequence ID" value="NZ_VYKI01000015.1"/>
</dbReference>
<evidence type="ECO:0000313" key="7">
    <source>
        <dbReference type="EMBL" id="KAA8996779.1"/>
    </source>
</evidence>
<dbReference type="Gene3D" id="2.140.10.10">
    <property type="entry name" value="Quinoprotein alcohol dehydrogenase-like superfamily"/>
    <property type="match status" value="2"/>
</dbReference>
<dbReference type="EC" id="1.1.-.-" evidence="7"/>
<evidence type="ECO:0000256" key="5">
    <source>
        <dbReference type="SAM" id="Phobius"/>
    </source>
</evidence>
<evidence type="ECO:0000256" key="2">
    <source>
        <dbReference type="ARBA" id="ARBA00008156"/>
    </source>
</evidence>
<dbReference type="PANTHER" id="PTHR32303:SF4">
    <property type="entry name" value="QUINOPROTEIN GLUCOSE DEHYDROGENASE"/>
    <property type="match status" value="1"/>
</dbReference>
<dbReference type="EMBL" id="VYKI01000015">
    <property type="protein sequence ID" value="KAA8996779.1"/>
    <property type="molecule type" value="Genomic_DNA"/>
</dbReference>
<evidence type="ECO:0000259" key="6">
    <source>
        <dbReference type="Pfam" id="PF01011"/>
    </source>
</evidence>
<dbReference type="InterPro" id="IPR002372">
    <property type="entry name" value="PQQ_rpt_dom"/>
</dbReference>
<feature type="transmembrane region" description="Helical" evidence="5">
    <location>
        <begin position="76"/>
        <end position="92"/>
    </location>
</feature>
<dbReference type="NCBIfam" id="TIGR03074">
    <property type="entry name" value="PQQ_membr_DH"/>
    <property type="match status" value="1"/>
</dbReference>
<dbReference type="Proteomes" id="UP000326367">
    <property type="component" value="Unassembled WGS sequence"/>
</dbReference>
<dbReference type="InterPro" id="IPR011047">
    <property type="entry name" value="Quinoprotein_ADH-like_sf"/>
</dbReference>
<protein>
    <submittedName>
        <fullName evidence="7">Membrane-bound PQQ-dependent dehydrogenase, glucose/quinate/shikimate family</fullName>
        <ecNumber evidence="7">1.1.-.-</ecNumber>
    </submittedName>
</protein>
<comment type="cofactor">
    <cofactor evidence="1">
        <name>pyrroloquinoline quinone</name>
        <dbReference type="ChEBI" id="CHEBI:58442"/>
    </cofactor>
</comment>
<feature type="transmembrane region" description="Helical" evidence="5">
    <location>
        <begin position="52"/>
        <end position="69"/>
    </location>
</feature>
<reference evidence="7 8" key="1">
    <citation type="journal article" date="2020" name="Antonie Van Leeuwenhoek">
        <title>Stenotrophomonas cyclobalanopsidis sp. nov., isolated from the leaf spot disease of Cyclobalanopsis patelliformis.</title>
        <authorList>
            <person name="Bian D.R."/>
            <person name="Xue H."/>
            <person name="Piao C.G."/>
            <person name="Li Y."/>
        </authorList>
    </citation>
    <scope>NUCLEOTIDE SEQUENCE [LARGE SCALE GENOMIC DNA]</scope>
    <source>
        <strain evidence="7 8">TPQG1-4</strain>
    </source>
</reference>
<feature type="domain" description="Pyrrolo-quinoline quinone repeat" evidence="6">
    <location>
        <begin position="191"/>
        <end position="821"/>
    </location>
</feature>
<keyword evidence="5" id="KW-1133">Transmembrane helix</keyword>
<keyword evidence="5" id="KW-0472">Membrane</keyword>
<feature type="transmembrane region" description="Helical" evidence="5">
    <location>
        <begin position="23"/>
        <end position="46"/>
    </location>
</feature>
<evidence type="ECO:0000256" key="4">
    <source>
        <dbReference type="SAM" id="MobiDB-lite"/>
    </source>
</evidence>
<comment type="similarity">
    <text evidence="2">Belongs to the bacterial PQQ dehydrogenase family.</text>
</comment>
<sequence length="846" mass="91448">MPAAPTAVPPDGQTLQPRRRHPVATVLSLLLILLGAVIGGLGVWLLTLGGSWYYAIAGIAMLVSGVLLWGNRRSAALLFAVIFIGTLLWTWWESGSTYWRWVPRLGLVTALAIVMALLAPTLQQPFSRRASRCVAGLLMLVFVAAFALAFVPHGEVRGDQPFPDVPASTGIDPTEDTTGLQPSDRPADGDWAAWGRNNAATRFSPLQQITPDNVATLQPAWQFRTGDLPENRWGAETTPLKIGNRLYLCTARNQLIALDASTGKEIWRFNPKVKDDSIPYTAACRGVSYYEQPSGAAAVDAALADAAADLALPAPPPTPRAASVPGNRPACTARIIEGTLDGRIIAVDADSGKPCANFGNNGQVDITLGMGKTPPGYVSITSPPAIVRGVIVTGHQVLDGQRRDAPSGVIQAYDAVTGKLRWAWDMDQPELTGLPAQGKEYTRGTPNMWTAATGDETLGLVYLPMGNSAGDYWSGSRSENQNKYATSLVAIDVTTGKPAWHFQAVRKDVWDYDMGSQASLIDYPTAQGKVPAILLPTKQGDMYILDRRTGQLLTPAEERKVPGGGAEPEQRSPTQLFSLYHTLRREHDLTEQDMWGITPIDQLVCRIQFRKAHYEGFYTPPSADHHSIEYPGYNGGSDWGSVAIDTRRGVIVANYNDMPNYNRLVPRAEADRKGWLPREEITHDKGGAEGAGDPQVGTPYAIDVNAGWRLPFTGLLCKQPPYGGIRAVDLRTGKLLWDRPFGSARGNGPFGIRSGLPIEIGTPNNGGAVVTASGLIFIAAATDDLLRAIDLKTGKELWHVKLPAGGQANPMVYEQDGRQYVVIVAAGHHFMETPKGDYVMAYALPK</sequence>
<keyword evidence="5" id="KW-0812">Transmembrane</keyword>
<dbReference type="PANTHER" id="PTHR32303">
    <property type="entry name" value="QUINOPROTEIN ALCOHOL DEHYDROGENASE (CYTOCHROME C)"/>
    <property type="match status" value="1"/>
</dbReference>
<keyword evidence="3 7" id="KW-0560">Oxidoreductase</keyword>
<dbReference type="InterPro" id="IPR017511">
    <property type="entry name" value="PQQ_mDH"/>
</dbReference>
<comment type="caution">
    <text evidence="7">The sequence shown here is derived from an EMBL/GenBank/DDBJ whole genome shotgun (WGS) entry which is preliminary data.</text>
</comment>
<keyword evidence="8" id="KW-1185">Reference proteome</keyword>
<dbReference type="SUPFAM" id="SSF50998">
    <property type="entry name" value="Quinoprotein alcohol dehydrogenase-like"/>
    <property type="match status" value="1"/>
</dbReference>
<dbReference type="GO" id="GO:0016491">
    <property type="term" value="F:oxidoreductase activity"/>
    <property type="evidence" value="ECO:0007669"/>
    <property type="project" value="UniProtKB-KW"/>
</dbReference>
<name>A0ABQ6SZA4_9GAMM</name>
<accession>A0ABQ6SZA4</accession>
<dbReference type="Pfam" id="PF01011">
    <property type="entry name" value="PQQ"/>
    <property type="match status" value="1"/>
</dbReference>
<feature type="transmembrane region" description="Helical" evidence="5">
    <location>
        <begin position="130"/>
        <end position="151"/>
    </location>
</feature>
<evidence type="ECO:0000256" key="1">
    <source>
        <dbReference type="ARBA" id="ARBA00001931"/>
    </source>
</evidence>
<feature type="region of interest" description="Disordered" evidence="4">
    <location>
        <begin position="161"/>
        <end position="187"/>
    </location>
</feature>
<organism evidence="7 8">
    <name type="scientific">Stenotrophomonas cyclobalanopsidis</name>
    <dbReference type="NCBI Taxonomy" id="2771362"/>
    <lineage>
        <taxon>Bacteria</taxon>
        <taxon>Pseudomonadati</taxon>
        <taxon>Pseudomonadota</taxon>
        <taxon>Gammaproteobacteria</taxon>
        <taxon>Lysobacterales</taxon>
        <taxon>Lysobacteraceae</taxon>
        <taxon>Stenotrophomonas</taxon>
    </lineage>
</organism>
<feature type="transmembrane region" description="Helical" evidence="5">
    <location>
        <begin position="98"/>
        <end position="118"/>
    </location>
</feature>
<dbReference type="InterPro" id="IPR018391">
    <property type="entry name" value="PQQ_b-propeller_rpt"/>
</dbReference>
<dbReference type="CDD" id="cd10280">
    <property type="entry name" value="PQQ_mGDH"/>
    <property type="match status" value="1"/>
</dbReference>
<evidence type="ECO:0000256" key="3">
    <source>
        <dbReference type="ARBA" id="ARBA00023002"/>
    </source>
</evidence>